<dbReference type="EMBL" id="LS974617">
    <property type="protein sequence ID" value="CAG7886696.1"/>
    <property type="molecule type" value="Genomic_DNA"/>
</dbReference>
<protein>
    <submittedName>
        <fullName evidence="2">Uncharacterized protein</fullName>
    </submittedName>
</protein>
<dbReference type="EMBL" id="LR031571">
    <property type="protein sequence ID" value="VDC74229.1"/>
    <property type="molecule type" value="Genomic_DNA"/>
</dbReference>
<evidence type="ECO:0000313" key="3">
    <source>
        <dbReference type="EMBL" id="VDC74229.1"/>
    </source>
</evidence>
<organism evidence="3">
    <name type="scientific">Brassica campestris</name>
    <name type="common">Field mustard</name>
    <dbReference type="NCBI Taxonomy" id="3711"/>
    <lineage>
        <taxon>Eukaryota</taxon>
        <taxon>Viridiplantae</taxon>
        <taxon>Streptophyta</taxon>
        <taxon>Embryophyta</taxon>
        <taxon>Tracheophyta</taxon>
        <taxon>Spermatophyta</taxon>
        <taxon>Magnoliopsida</taxon>
        <taxon>eudicotyledons</taxon>
        <taxon>Gunneridae</taxon>
        <taxon>Pentapetalae</taxon>
        <taxon>rosids</taxon>
        <taxon>malvids</taxon>
        <taxon>Brassicales</taxon>
        <taxon>Brassicaceae</taxon>
        <taxon>Brassiceae</taxon>
        <taxon>Brassica</taxon>
    </lineage>
</organism>
<keyword evidence="1" id="KW-0732">Signal</keyword>
<sequence length="364" mass="40033">MLLFTLVSVYLSSFGVFVLSFPCSAPPSFEMTRMAFSGGLDTTGIVCFSGGSRSTSRPSVSSPRCSLYLGSSLPPQVLLPPLVSGDRMSAVCGAPRLTRRSDLEAFWLIWTSSPRFTTTTSIPTRSRFERLYYGYGEVRRADDSSAPSSIDGVVSLVDSGENNLPSSDTLCFITGDCPFNSGKNPKFSSLPIKQAFSLKPRMLIFWAWPCKIFEFVIHLAGPPNLKLVFDDLLSVAKMQRISGGFTGAFILSLMPYFSFTKNSLPVDSPGWSLSSPYLLSMKGEEFPNSLLSSGFSFLVYESWSSTSLYVTISMPSDFVVKATPTHSSFVSNPLSSSFEELFCLVYIVVVYVFNQRGWLIPSNR</sequence>
<dbReference type="Proteomes" id="UP000694005">
    <property type="component" value="Chromosome A01"/>
</dbReference>
<reference evidence="3" key="1">
    <citation type="submission" date="2018-11" db="EMBL/GenBank/DDBJ databases">
        <authorList>
            <consortium name="Genoscope - CEA"/>
            <person name="William W."/>
        </authorList>
    </citation>
    <scope>NUCLEOTIDE SEQUENCE</scope>
</reference>
<dbReference type="AlphaFoldDB" id="A0A3P5Z5Q9"/>
<feature type="chain" id="PRO_5039801697" evidence="1">
    <location>
        <begin position="21"/>
        <end position="364"/>
    </location>
</feature>
<dbReference type="Gramene" id="A01p07720.2_BraZ1">
    <property type="protein sequence ID" value="A01p07720.2_BraZ1.CDS.1"/>
    <property type="gene ID" value="A01g07720.2_BraZ1"/>
</dbReference>
<evidence type="ECO:0000313" key="2">
    <source>
        <dbReference type="EMBL" id="CAG7886696.1"/>
    </source>
</evidence>
<proteinExistence type="predicted"/>
<feature type="signal peptide" evidence="1">
    <location>
        <begin position="1"/>
        <end position="20"/>
    </location>
</feature>
<name>A0A3P5Z5Q9_BRACM</name>
<gene>
    <name evidence="3" type="ORF">BRAA01T00731Z</name>
    <name evidence="2" type="ORF">BRAPAZ1V2_A01P07720.2</name>
</gene>
<evidence type="ECO:0000256" key="1">
    <source>
        <dbReference type="SAM" id="SignalP"/>
    </source>
</evidence>
<accession>A0A3P5Z5Q9</accession>